<gene>
    <name evidence="2" type="ORF">PUN28_010647</name>
</gene>
<evidence type="ECO:0000256" key="1">
    <source>
        <dbReference type="SAM" id="MobiDB-lite"/>
    </source>
</evidence>
<comment type="caution">
    <text evidence="2">The sequence shown here is derived from an EMBL/GenBank/DDBJ whole genome shotgun (WGS) entry which is preliminary data.</text>
</comment>
<dbReference type="AlphaFoldDB" id="A0AAW2FIV3"/>
<evidence type="ECO:0000313" key="3">
    <source>
        <dbReference type="Proteomes" id="UP001430953"/>
    </source>
</evidence>
<evidence type="ECO:0000313" key="2">
    <source>
        <dbReference type="EMBL" id="KAL0115175.1"/>
    </source>
</evidence>
<name>A0AAW2FIV3_9HYME</name>
<accession>A0AAW2FIV3</accession>
<dbReference type="Proteomes" id="UP001430953">
    <property type="component" value="Unassembled WGS sequence"/>
</dbReference>
<proteinExistence type="predicted"/>
<dbReference type="EMBL" id="JADYXP020000010">
    <property type="protein sequence ID" value="KAL0115175.1"/>
    <property type="molecule type" value="Genomic_DNA"/>
</dbReference>
<protein>
    <submittedName>
        <fullName evidence="2">Uncharacterized protein</fullName>
    </submittedName>
</protein>
<sequence>MSTATGQLTPSAAVVKRTNNESKEKYSVVKQNPLAIRGQGCDAVSPRSRRTHPLALPRVPSQSRISPTPIHSYFSSPTQTQIYYRGTRRRRRRPRPLRLPSAPLMPRHVLSNTYTRIKIQTVNPNKYSAACTCARA</sequence>
<keyword evidence="3" id="KW-1185">Reference proteome</keyword>
<reference evidence="2 3" key="1">
    <citation type="submission" date="2023-03" db="EMBL/GenBank/DDBJ databases">
        <title>High recombination rates correlate with genetic variation in Cardiocondyla obscurior ants.</title>
        <authorList>
            <person name="Errbii M."/>
        </authorList>
    </citation>
    <scope>NUCLEOTIDE SEQUENCE [LARGE SCALE GENOMIC DNA]</scope>
    <source>
        <strain evidence="2">Alpha-2009</strain>
        <tissue evidence="2">Whole body</tissue>
    </source>
</reference>
<feature type="compositionally biased region" description="Polar residues" evidence="1">
    <location>
        <begin position="73"/>
        <end position="82"/>
    </location>
</feature>
<feature type="compositionally biased region" description="Basic residues" evidence="1">
    <location>
        <begin position="86"/>
        <end position="96"/>
    </location>
</feature>
<feature type="compositionally biased region" description="Polar residues" evidence="1">
    <location>
        <begin position="1"/>
        <end position="10"/>
    </location>
</feature>
<feature type="region of interest" description="Disordered" evidence="1">
    <location>
        <begin position="1"/>
        <end position="26"/>
    </location>
</feature>
<organism evidence="2 3">
    <name type="scientific">Cardiocondyla obscurior</name>
    <dbReference type="NCBI Taxonomy" id="286306"/>
    <lineage>
        <taxon>Eukaryota</taxon>
        <taxon>Metazoa</taxon>
        <taxon>Ecdysozoa</taxon>
        <taxon>Arthropoda</taxon>
        <taxon>Hexapoda</taxon>
        <taxon>Insecta</taxon>
        <taxon>Pterygota</taxon>
        <taxon>Neoptera</taxon>
        <taxon>Endopterygota</taxon>
        <taxon>Hymenoptera</taxon>
        <taxon>Apocrita</taxon>
        <taxon>Aculeata</taxon>
        <taxon>Formicoidea</taxon>
        <taxon>Formicidae</taxon>
        <taxon>Myrmicinae</taxon>
        <taxon>Cardiocondyla</taxon>
    </lineage>
</organism>
<feature type="region of interest" description="Disordered" evidence="1">
    <location>
        <begin position="39"/>
        <end position="103"/>
    </location>
</feature>